<name>A0AAU9UCC0_EUPED</name>
<evidence type="ECO:0000256" key="6">
    <source>
        <dbReference type="SAM" id="MobiDB-lite"/>
    </source>
</evidence>
<organism evidence="9 10">
    <name type="scientific">Euphydryas editha</name>
    <name type="common">Edith's checkerspot</name>
    <dbReference type="NCBI Taxonomy" id="104508"/>
    <lineage>
        <taxon>Eukaryota</taxon>
        <taxon>Metazoa</taxon>
        <taxon>Ecdysozoa</taxon>
        <taxon>Arthropoda</taxon>
        <taxon>Hexapoda</taxon>
        <taxon>Insecta</taxon>
        <taxon>Pterygota</taxon>
        <taxon>Neoptera</taxon>
        <taxon>Endopterygota</taxon>
        <taxon>Lepidoptera</taxon>
        <taxon>Glossata</taxon>
        <taxon>Ditrysia</taxon>
        <taxon>Papilionoidea</taxon>
        <taxon>Nymphalidae</taxon>
        <taxon>Nymphalinae</taxon>
        <taxon>Euphydryas</taxon>
    </lineage>
</organism>
<protein>
    <recommendedName>
        <fullName evidence="8">G-protein coupled receptors family 3 profile domain-containing protein</fullName>
    </recommendedName>
</protein>
<evidence type="ECO:0000256" key="7">
    <source>
        <dbReference type="SAM" id="Phobius"/>
    </source>
</evidence>
<feature type="transmembrane region" description="Helical" evidence="7">
    <location>
        <begin position="29"/>
        <end position="53"/>
    </location>
</feature>
<dbReference type="PROSITE" id="PS50259">
    <property type="entry name" value="G_PROTEIN_RECEP_F3_4"/>
    <property type="match status" value="1"/>
</dbReference>
<dbReference type="GO" id="GO:0004930">
    <property type="term" value="F:G protein-coupled receptor activity"/>
    <property type="evidence" value="ECO:0007669"/>
    <property type="project" value="InterPro"/>
</dbReference>
<evidence type="ECO:0000256" key="4">
    <source>
        <dbReference type="ARBA" id="ARBA00023136"/>
    </source>
</evidence>
<evidence type="ECO:0000313" key="10">
    <source>
        <dbReference type="Proteomes" id="UP001153954"/>
    </source>
</evidence>
<evidence type="ECO:0000313" key="9">
    <source>
        <dbReference type="EMBL" id="CAH2096582.1"/>
    </source>
</evidence>
<proteinExistence type="predicted"/>
<dbReference type="Proteomes" id="UP001153954">
    <property type="component" value="Unassembled WGS sequence"/>
</dbReference>
<evidence type="ECO:0000256" key="2">
    <source>
        <dbReference type="ARBA" id="ARBA00022692"/>
    </source>
</evidence>
<evidence type="ECO:0000259" key="8">
    <source>
        <dbReference type="PROSITE" id="PS50259"/>
    </source>
</evidence>
<dbReference type="PANTHER" id="PTHR24060">
    <property type="entry name" value="METABOTROPIC GLUTAMATE RECEPTOR"/>
    <property type="match status" value="1"/>
</dbReference>
<dbReference type="GO" id="GO:0016020">
    <property type="term" value="C:membrane"/>
    <property type="evidence" value="ECO:0007669"/>
    <property type="project" value="UniProtKB-SubCell"/>
</dbReference>
<evidence type="ECO:0000256" key="1">
    <source>
        <dbReference type="ARBA" id="ARBA00004141"/>
    </source>
</evidence>
<feature type="region of interest" description="Disordered" evidence="6">
    <location>
        <begin position="71"/>
        <end position="146"/>
    </location>
</feature>
<reference evidence="9" key="1">
    <citation type="submission" date="2022-03" db="EMBL/GenBank/DDBJ databases">
        <authorList>
            <person name="Tunstrom K."/>
        </authorList>
    </citation>
    <scope>NUCLEOTIDE SEQUENCE</scope>
</reference>
<dbReference type="AlphaFoldDB" id="A0AAU9UCC0"/>
<keyword evidence="5" id="KW-0325">Glycoprotein</keyword>
<keyword evidence="2 7" id="KW-0812">Transmembrane</keyword>
<evidence type="ECO:0000256" key="3">
    <source>
        <dbReference type="ARBA" id="ARBA00022989"/>
    </source>
</evidence>
<comment type="caution">
    <text evidence="9">The sequence shown here is derived from an EMBL/GenBank/DDBJ whole genome shotgun (WGS) entry which is preliminary data.</text>
</comment>
<dbReference type="InterPro" id="IPR050726">
    <property type="entry name" value="mGluR"/>
</dbReference>
<keyword evidence="10" id="KW-1185">Reference proteome</keyword>
<keyword evidence="4 7" id="KW-0472">Membrane</keyword>
<comment type="subcellular location">
    <subcellularLocation>
        <location evidence="1">Membrane</location>
        <topology evidence="1">Multi-pass membrane protein</topology>
    </subcellularLocation>
</comment>
<gene>
    <name evidence="9" type="ORF">EEDITHA_LOCUS11901</name>
</gene>
<sequence length="166" mass="19065">MYTTCVIWLAFVPLYFGTASHVPLRITSMAVTISLSASVTLVCLFSPKLYIILIRPERNVRQSIMPVRYSRKPPTLALPHPPTKKPPCLDKETQTDPTDFNKLTNGQVQVKDDEKDERKDKSAREKASEKTKDDFKRNNVTMNHDDKDVALSQDEMKLFKYVLNYT</sequence>
<feature type="compositionally biased region" description="Basic and acidic residues" evidence="6">
    <location>
        <begin position="110"/>
        <end position="146"/>
    </location>
</feature>
<dbReference type="InterPro" id="IPR017978">
    <property type="entry name" value="GPCR_3_C"/>
</dbReference>
<feature type="compositionally biased region" description="Polar residues" evidence="6">
    <location>
        <begin position="95"/>
        <end position="108"/>
    </location>
</feature>
<feature type="domain" description="G-protein coupled receptors family 3 profile" evidence="8">
    <location>
        <begin position="1"/>
        <end position="68"/>
    </location>
</feature>
<accession>A0AAU9UCC0</accession>
<evidence type="ECO:0000256" key="5">
    <source>
        <dbReference type="ARBA" id="ARBA00023180"/>
    </source>
</evidence>
<keyword evidence="3 7" id="KW-1133">Transmembrane helix</keyword>
<dbReference type="EMBL" id="CAKOGL010000016">
    <property type="protein sequence ID" value="CAH2096582.1"/>
    <property type="molecule type" value="Genomic_DNA"/>
</dbReference>